<evidence type="ECO:0000313" key="2">
    <source>
        <dbReference type="EMBL" id="RLM57861.1"/>
    </source>
</evidence>
<sequence length="179" mass="18799">MTLLPPRNAGRGEGGFRGRSGVAVVAVRPAAEARQRGSAAGRAGLDFCWVVAGGGGKKKAVGLKASGGGRAVPAGGGGSGGGSHRRRRRWPAAGRTRHEPREPFVTVCIPNPRLVTHRSAAHQHAMAPPRPRQPPELMTELIKEILLSVPPDAPACLARATLVGKPWRRLLSGPAFCRR</sequence>
<dbReference type="AlphaFoldDB" id="A0A3L6PG79"/>
<proteinExistence type="predicted"/>
<organism evidence="2 3">
    <name type="scientific">Panicum miliaceum</name>
    <name type="common">Proso millet</name>
    <name type="synonym">Broomcorn millet</name>
    <dbReference type="NCBI Taxonomy" id="4540"/>
    <lineage>
        <taxon>Eukaryota</taxon>
        <taxon>Viridiplantae</taxon>
        <taxon>Streptophyta</taxon>
        <taxon>Embryophyta</taxon>
        <taxon>Tracheophyta</taxon>
        <taxon>Spermatophyta</taxon>
        <taxon>Magnoliopsida</taxon>
        <taxon>Liliopsida</taxon>
        <taxon>Poales</taxon>
        <taxon>Poaceae</taxon>
        <taxon>PACMAD clade</taxon>
        <taxon>Panicoideae</taxon>
        <taxon>Panicodae</taxon>
        <taxon>Paniceae</taxon>
        <taxon>Panicinae</taxon>
        <taxon>Panicum</taxon>
        <taxon>Panicum sect. Panicum</taxon>
    </lineage>
</organism>
<evidence type="ECO:0000256" key="1">
    <source>
        <dbReference type="SAM" id="MobiDB-lite"/>
    </source>
</evidence>
<reference evidence="3" key="1">
    <citation type="journal article" date="2019" name="Nat. Commun.">
        <title>The genome of broomcorn millet.</title>
        <authorList>
            <person name="Zou C."/>
            <person name="Miki D."/>
            <person name="Li D."/>
            <person name="Tang Q."/>
            <person name="Xiao L."/>
            <person name="Rajput S."/>
            <person name="Deng P."/>
            <person name="Jia W."/>
            <person name="Huang R."/>
            <person name="Zhang M."/>
            <person name="Sun Y."/>
            <person name="Hu J."/>
            <person name="Fu X."/>
            <person name="Schnable P.S."/>
            <person name="Li F."/>
            <person name="Zhang H."/>
            <person name="Feng B."/>
            <person name="Zhu X."/>
            <person name="Liu R."/>
            <person name="Schnable J.C."/>
            <person name="Zhu J.-K."/>
            <person name="Zhang H."/>
        </authorList>
    </citation>
    <scope>NUCLEOTIDE SEQUENCE [LARGE SCALE GENOMIC DNA]</scope>
</reference>
<accession>A0A3L6PG79</accession>
<evidence type="ECO:0008006" key="4">
    <source>
        <dbReference type="Google" id="ProtNLM"/>
    </source>
</evidence>
<evidence type="ECO:0000313" key="3">
    <source>
        <dbReference type="Proteomes" id="UP000275267"/>
    </source>
</evidence>
<name>A0A3L6PG79_PANMI</name>
<dbReference type="Proteomes" id="UP000275267">
    <property type="component" value="Unassembled WGS sequence"/>
</dbReference>
<gene>
    <name evidence="2" type="ORF">C2845_PM18G06020</name>
</gene>
<protein>
    <recommendedName>
        <fullName evidence="4">F-box domain-containing protein</fullName>
    </recommendedName>
</protein>
<feature type="region of interest" description="Disordered" evidence="1">
    <location>
        <begin position="67"/>
        <end position="96"/>
    </location>
</feature>
<keyword evidence="3" id="KW-1185">Reference proteome</keyword>
<dbReference type="EMBL" id="PQIB02000017">
    <property type="protein sequence ID" value="RLM57861.1"/>
    <property type="molecule type" value="Genomic_DNA"/>
</dbReference>
<feature type="compositionally biased region" description="Gly residues" evidence="1">
    <location>
        <begin position="67"/>
        <end position="82"/>
    </location>
</feature>
<comment type="caution">
    <text evidence="2">The sequence shown here is derived from an EMBL/GenBank/DDBJ whole genome shotgun (WGS) entry which is preliminary data.</text>
</comment>